<proteinExistence type="predicted"/>
<reference evidence="3" key="1">
    <citation type="journal article" date="2019" name="Int. J. Syst. Evol. Microbiol.">
        <title>The Global Catalogue of Microorganisms (GCM) 10K type strain sequencing project: providing services to taxonomists for standard genome sequencing and annotation.</title>
        <authorList>
            <consortium name="The Broad Institute Genomics Platform"/>
            <consortium name="The Broad Institute Genome Sequencing Center for Infectious Disease"/>
            <person name="Wu L."/>
            <person name="Ma J."/>
        </authorList>
    </citation>
    <scope>NUCLEOTIDE SEQUENCE [LARGE SCALE GENOMIC DNA]</scope>
    <source>
        <strain evidence="3">JCM 14718</strain>
    </source>
</reference>
<feature type="compositionally biased region" description="Gly residues" evidence="1">
    <location>
        <begin position="132"/>
        <end position="143"/>
    </location>
</feature>
<evidence type="ECO:0000256" key="1">
    <source>
        <dbReference type="SAM" id="MobiDB-lite"/>
    </source>
</evidence>
<keyword evidence="3" id="KW-1185">Reference proteome</keyword>
<evidence type="ECO:0000313" key="3">
    <source>
        <dbReference type="Proteomes" id="UP001500618"/>
    </source>
</evidence>
<dbReference type="RefSeq" id="WP_344315251.1">
    <property type="nucleotide sequence ID" value="NZ_BAAANY010000045.1"/>
</dbReference>
<dbReference type="Proteomes" id="UP001500618">
    <property type="component" value="Unassembled WGS sequence"/>
</dbReference>
<evidence type="ECO:0000313" key="2">
    <source>
        <dbReference type="EMBL" id="GAA1720240.1"/>
    </source>
</evidence>
<comment type="caution">
    <text evidence="2">The sequence shown here is derived from an EMBL/GenBank/DDBJ whole genome shotgun (WGS) entry which is preliminary data.</text>
</comment>
<protein>
    <submittedName>
        <fullName evidence="2">Uncharacterized protein</fullName>
    </submittedName>
</protein>
<accession>A0ABP4V9D3</accession>
<name>A0ABP4V9D3_9ACTN</name>
<gene>
    <name evidence="2" type="ORF">GCM10009765_80560</name>
</gene>
<organism evidence="2 3">
    <name type="scientific">Fodinicola feengrottensis</name>
    <dbReference type="NCBI Taxonomy" id="435914"/>
    <lineage>
        <taxon>Bacteria</taxon>
        <taxon>Bacillati</taxon>
        <taxon>Actinomycetota</taxon>
        <taxon>Actinomycetes</taxon>
        <taxon>Mycobacteriales</taxon>
        <taxon>Fodinicola</taxon>
    </lineage>
</organism>
<sequence>MNDNAEEPTRPPGCGRREQDWTETIYEATAAAGVPGVLDAWRRAKVLANELRTATLLAGLVDEVEIVPALTEDGSPVVRAQVTGWRARQVVAVISRELGLRIHQPASAHHTNGNGGHRAGEHRTAREASGEAGDGPSGGGSSAGGRPNWWAA</sequence>
<feature type="region of interest" description="Disordered" evidence="1">
    <location>
        <begin position="105"/>
        <end position="152"/>
    </location>
</feature>
<dbReference type="EMBL" id="BAAANY010000045">
    <property type="protein sequence ID" value="GAA1720240.1"/>
    <property type="molecule type" value="Genomic_DNA"/>
</dbReference>
<feature type="compositionally biased region" description="Basic and acidic residues" evidence="1">
    <location>
        <begin position="118"/>
        <end position="129"/>
    </location>
</feature>